<keyword evidence="2" id="KW-1185">Reference proteome</keyword>
<proteinExistence type="predicted"/>
<evidence type="ECO:0000313" key="2">
    <source>
        <dbReference type="Proteomes" id="UP000315842"/>
    </source>
</evidence>
<evidence type="ECO:0000313" key="1">
    <source>
        <dbReference type="EMBL" id="GEA79935.1"/>
    </source>
</evidence>
<dbReference type="EMBL" id="BJLP01000004">
    <property type="protein sequence ID" value="GEA79935.1"/>
    <property type="molecule type" value="Genomic_DNA"/>
</dbReference>
<dbReference type="Pfam" id="PF18906">
    <property type="entry name" value="Phage_tube_2"/>
    <property type="match status" value="1"/>
</dbReference>
<dbReference type="InterPro" id="IPR044000">
    <property type="entry name" value="Phage_tube_2"/>
</dbReference>
<gene>
    <name evidence="1" type="ORF">CUD01_03790</name>
</gene>
<organism evidence="1 2">
    <name type="scientific">Cellulomonas uda</name>
    <dbReference type="NCBI Taxonomy" id="1714"/>
    <lineage>
        <taxon>Bacteria</taxon>
        <taxon>Bacillati</taxon>
        <taxon>Actinomycetota</taxon>
        <taxon>Actinomycetes</taxon>
        <taxon>Micrococcales</taxon>
        <taxon>Cellulomonadaceae</taxon>
        <taxon>Cellulomonas</taxon>
    </lineage>
</organism>
<reference evidence="1 2" key="1">
    <citation type="submission" date="2019-06" db="EMBL/GenBank/DDBJ databases">
        <title>Whole genome shotgun sequence of Cellulomonas uda NBRC 3747.</title>
        <authorList>
            <person name="Hosoyama A."/>
            <person name="Uohara A."/>
            <person name="Ohji S."/>
            <person name="Ichikawa N."/>
        </authorList>
    </citation>
    <scope>NUCLEOTIDE SEQUENCE [LARGE SCALE GENOMIC DNA]</scope>
    <source>
        <strain evidence="1 2">NBRC 3747</strain>
    </source>
</reference>
<evidence type="ECO:0008006" key="3">
    <source>
        <dbReference type="Google" id="ProtNLM"/>
    </source>
</evidence>
<sequence>MAIGSGLGSQLGIAPETTYGTFVAPTSFLLPVKTSLKKNKNTAQSAGIASGRLMQLASGRVLTTRSAEGSIDLELTTRKMGLLLQALMGTTVTPTVLTSPAYSQVHTLADTADKSLSIQVGVPEIGGTVRPYSYAGCKVTSAQFEFEPGSIPTATFEFDCQDVTETPPLAAASFPTGITPFVGAKTAIKIGTFGSEAAVVGVKKATVKIDRALDTDRFYLGGAGLKAQPVSNGFVGISGTLSADFVAKADFVDRFVSDASFSLVLETVGALIGGTNYETFRITLPGCFLDGDLPALDGPGVVSGDFPFVALFDGTNQPKIEVISSESTLA</sequence>
<name>A0A4Y3KAB9_CELUD</name>
<accession>A0A4Y3KAB9</accession>
<comment type="caution">
    <text evidence="1">The sequence shown here is derived from an EMBL/GenBank/DDBJ whole genome shotgun (WGS) entry which is preliminary data.</text>
</comment>
<dbReference type="AlphaFoldDB" id="A0A4Y3KAB9"/>
<protein>
    <recommendedName>
        <fullName evidence="3">Phage tail protein</fullName>
    </recommendedName>
</protein>
<dbReference type="RefSeq" id="WP_141318254.1">
    <property type="nucleotide sequence ID" value="NZ_BJLP01000004.1"/>
</dbReference>
<dbReference type="Proteomes" id="UP000315842">
    <property type="component" value="Unassembled WGS sequence"/>
</dbReference>